<evidence type="ECO:0000256" key="1">
    <source>
        <dbReference type="ARBA" id="ARBA00001933"/>
    </source>
</evidence>
<evidence type="ECO:0000256" key="7">
    <source>
        <dbReference type="RuleBase" id="RU000481"/>
    </source>
</evidence>
<keyword evidence="4 7" id="KW-0808">Transferase</keyword>
<feature type="domain" description="Aminotransferase class I/classII large" evidence="8">
    <location>
        <begin position="22"/>
        <end position="357"/>
    </location>
</feature>
<evidence type="ECO:0000313" key="9">
    <source>
        <dbReference type="EMBL" id="KYO53695.1"/>
    </source>
</evidence>
<dbReference type="EC" id="2.6.1.-" evidence="7"/>
<dbReference type="InterPro" id="IPR050596">
    <property type="entry name" value="AspAT/PAT-like"/>
</dbReference>
<dbReference type="Proteomes" id="UP000075787">
    <property type="component" value="Unassembled WGS sequence"/>
</dbReference>
<comment type="caution">
    <text evidence="9">The sequence shown here is derived from an EMBL/GenBank/DDBJ whole genome shotgun (WGS) entry which is preliminary data.</text>
</comment>
<dbReference type="RefSeq" id="WP_062763513.1">
    <property type="nucleotide sequence ID" value="NZ_CP121043.1"/>
</dbReference>
<evidence type="ECO:0000256" key="3">
    <source>
        <dbReference type="ARBA" id="ARBA00022576"/>
    </source>
</evidence>
<keyword evidence="5" id="KW-0663">Pyridoxal phosphate</keyword>
<dbReference type="PANTHER" id="PTHR46383">
    <property type="entry name" value="ASPARTATE AMINOTRANSFERASE"/>
    <property type="match status" value="1"/>
</dbReference>
<comment type="cofactor">
    <cofactor evidence="1 7">
        <name>pyridoxal 5'-phosphate</name>
        <dbReference type="ChEBI" id="CHEBI:597326"/>
    </cofactor>
</comment>
<reference evidence="9 10" key="1">
    <citation type="submission" date="2015-12" db="EMBL/GenBank/DDBJ databases">
        <title>Genome sequence of Tistrella mobilis MCCC 1A02139.</title>
        <authorList>
            <person name="Lu L."/>
            <person name="Lai Q."/>
            <person name="Shao Z."/>
            <person name="Qian P."/>
        </authorList>
    </citation>
    <scope>NUCLEOTIDE SEQUENCE [LARGE SCALE GENOMIC DNA]</scope>
    <source>
        <strain evidence="9 10">MCCC 1A02139</strain>
    </source>
</reference>
<dbReference type="CDD" id="cd00609">
    <property type="entry name" value="AAT_like"/>
    <property type="match status" value="1"/>
</dbReference>
<dbReference type="Gene3D" id="3.40.640.10">
    <property type="entry name" value="Type I PLP-dependent aspartate aminotransferase-like (Major domain)"/>
    <property type="match status" value="1"/>
</dbReference>
<dbReference type="SUPFAM" id="SSF53383">
    <property type="entry name" value="PLP-dependent transferases"/>
    <property type="match status" value="1"/>
</dbReference>
<dbReference type="NCBIfam" id="NF004870">
    <property type="entry name" value="PRK06225.1"/>
    <property type="match status" value="1"/>
</dbReference>
<dbReference type="PANTHER" id="PTHR46383:SF1">
    <property type="entry name" value="ASPARTATE AMINOTRANSFERASE"/>
    <property type="match status" value="1"/>
</dbReference>
<comment type="catalytic activity">
    <reaction evidence="6">
        <text>L-aspartate + 2-oxoglutarate = oxaloacetate + L-glutamate</text>
        <dbReference type="Rhea" id="RHEA:21824"/>
        <dbReference type="ChEBI" id="CHEBI:16452"/>
        <dbReference type="ChEBI" id="CHEBI:16810"/>
        <dbReference type="ChEBI" id="CHEBI:29985"/>
        <dbReference type="ChEBI" id="CHEBI:29991"/>
        <dbReference type="EC" id="2.6.1.1"/>
    </reaction>
</comment>
<dbReference type="InterPro" id="IPR015424">
    <property type="entry name" value="PyrdxlP-dep_Trfase"/>
</dbReference>
<dbReference type="InterPro" id="IPR015421">
    <property type="entry name" value="PyrdxlP-dep_Trfase_major"/>
</dbReference>
<dbReference type="OrthoDB" id="9766084at2"/>
<evidence type="ECO:0000259" key="8">
    <source>
        <dbReference type="Pfam" id="PF00155"/>
    </source>
</evidence>
<keyword evidence="3 7" id="KW-0032">Aminotransferase</keyword>
<gene>
    <name evidence="9" type="ORF">AUP44_26465</name>
</gene>
<name>A0A162L822_9PROT</name>
<dbReference type="Gene3D" id="3.90.1150.10">
    <property type="entry name" value="Aspartate Aminotransferase, domain 1"/>
    <property type="match status" value="1"/>
</dbReference>
<dbReference type="GeneID" id="97239594"/>
<organism evidence="9 10">
    <name type="scientific">Tistrella mobilis</name>
    <dbReference type="NCBI Taxonomy" id="171437"/>
    <lineage>
        <taxon>Bacteria</taxon>
        <taxon>Pseudomonadati</taxon>
        <taxon>Pseudomonadota</taxon>
        <taxon>Alphaproteobacteria</taxon>
        <taxon>Geminicoccales</taxon>
        <taxon>Geminicoccaceae</taxon>
        <taxon>Tistrella</taxon>
    </lineage>
</organism>
<proteinExistence type="inferred from homology"/>
<evidence type="ECO:0000313" key="10">
    <source>
        <dbReference type="Proteomes" id="UP000075787"/>
    </source>
</evidence>
<dbReference type="InterPro" id="IPR004838">
    <property type="entry name" value="NHTrfase_class1_PyrdxlP-BS"/>
</dbReference>
<dbReference type="Pfam" id="PF00155">
    <property type="entry name" value="Aminotran_1_2"/>
    <property type="match status" value="1"/>
</dbReference>
<comment type="similarity">
    <text evidence="2 7">Belongs to the class-I pyridoxal-phosphate-dependent aminotransferase family.</text>
</comment>
<dbReference type="EMBL" id="LPZR01000109">
    <property type="protein sequence ID" value="KYO53695.1"/>
    <property type="molecule type" value="Genomic_DNA"/>
</dbReference>
<dbReference type="PROSITE" id="PS00105">
    <property type="entry name" value="AA_TRANSFER_CLASS_1"/>
    <property type="match status" value="1"/>
</dbReference>
<evidence type="ECO:0000256" key="4">
    <source>
        <dbReference type="ARBA" id="ARBA00022679"/>
    </source>
</evidence>
<dbReference type="GO" id="GO:0004069">
    <property type="term" value="F:L-aspartate:2-oxoglutarate aminotransferase activity"/>
    <property type="evidence" value="ECO:0007669"/>
    <property type="project" value="UniProtKB-EC"/>
</dbReference>
<dbReference type="InterPro" id="IPR015422">
    <property type="entry name" value="PyrdxlP-dep_Trfase_small"/>
</dbReference>
<dbReference type="AlphaFoldDB" id="A0A162L822"/>
<dbReference type="GO" id="GO:0030170">
    <property type="term" value="F:pyridoxal phosphate binding"/>
    <property type="evidence" value="ECO:0007669"/>
    <property type="project" value="InterPro"/>
</dbReference>
<evidence type="ECO:0000256" key="2">
    <source>
        <dbReference type="ARBA" id="ARBA00007441"/>
    </source>
</evidence>
<evidence type="ECO:0000256" key="5">
    <source>
        <dbReference type="ARBA" id="ARBA00022898"/>
    </source>
</evidence>
<evidence type="ECO:0000256" key="6">
    <source>
        <dbReference type="ARBA" id="ARBA00049185"/>
    </source>
</evidence>
<dbReference type="InterPro" id="IPR004839">
    <property type="entry name" value="Aminotransferase_I/II_large"/>
</dbReference>
<accession>A0A162L822</accession>
<dbReference type="GO" id="GO:0006520">
    <property type="term" value="P:amino acid metabolic process"/>
    <property type="evidence" value="ECO:0007669"/>
    <property type="project" value="InterPro"/>
</dbReference>
<sequence>MSLLDTKNAYFDRLFSDPELKWLGQNTNHVPQHPAVAAAMHAAVDAENFHAYAPPAGMEALRAAIVADLRLPGAQALVTDGAVAALALICRAFARPGTTFVTTDPGWKWPLQFAAQNGAEVIEIPIYGPEWNFRLSPERLAEVVDERTAIIYLVDPNNPLGITYTAEEIGAFAAIAREVGAILIHDSTYRDFAEGHTPASMIYPEGAVTVVSFSKWLGLAGMRVGALVAYPELMDRIAPFSTAPLGASVIAQAAALAGLGVKDEWMAEVQQIQRHNQALIKQAVDALSGFAMPVYPSHGNFVVVECIEAGVRPEALVAEFQTAGIMIRQGTYHTPRFGDRFIKVSTTVPTAWVEAFCALLPQMAARAKTRTDIPPLF</sequence>
<protein>
    <recommendedName>
        <fullName evidence="7">Aminotransferase</fullName>
        <ecNumber evidence="7">2.6.1.-</ecNumber>
    </recommendedName>
</protein>